<evidence type="ECO:0000313" key="4">
    <source>
        <dbReference type="Proteomes" id="UP001291309"/>
    </source>
</evidence>
<dbReference type="EMBL" id="JAXIVS010000018">
    <property type="protein sequence ID" value="MDY7232184.1"/>
    <property type="molecule type" value="Genomic_DNA"/>
</dbReference>
<dbReference type="InterPro" id="IPR000073">
    <property type="entry name" value="AB_hydrolase_1"/>
</dbReference>
<name>A0ABU5HH33_9BACT</name>
<dbReference type="InterPro" id="IPR050266">
    <property type="entry name" value="AB_hydrolase_sf"/>
</dbReference>
<dbReference type="PANTHER" id="PTHR43798:SF33">
    <property type="entry name" value="HYDROLASE, PUTATIVE (AFU_ORTHOLOGUE AFUA_2G14860)-RELATED"/>
    <property type="match status" value="1"/>
</dbReference>
<keyword evidence="4" id="KW-1185">Reference proteome</keyword>
<sequence>MRYLLPIAALLLLATGCATTPAAAARGFDPELTGYTYPFPVHEFAFDSQRQQLRMAYMDERPAEWKGRTVLLLHGKNFSGSSWEPTMKALVARGYRVVVPDQIGFGKSTKPATYQFSFAQLATNTRALLDSLGIERVSVVGHSMGGMLAVRFALQHPERLDQLLLVNPIGLEDYEDLVAYRPIDEWYRQELAATPESLREYQRQSYYAGEWKPEYERLLEPQAGWTQHPDYARVAWCSALTYDMIFTQPVVHDLPRLRVPTLLIIGQRDRTALGRPWAKPEVAPTMGDYPKLGRRTAEAIPNAKLVEFPGVGHLPQIEAFDRYIEALGQFLDTGT</sequence>
<keyword evidence="3" id="KW-0378">Hydrolase</keyword>
<dbReference type="GO" id="GO:0016787">
    <property type="term" value="F:hydrolase activity"/>
    <property type="evidence" value="ECO:0007669"/>
    <property type="project" value="UniProtKB-KW"/>
</dbReference>
<feature type="signal peptide" evidence="1">
    <location>
        <begin position="1"/>
        <end position="24"/>
    </location>
</feature>
<dbReference type="SUPFAM" id="SSF53474">
    <property type="entry name" value="alpha/beta-Hydrolases"/>
    <property type="match status" value="1"/>
</dbReference>
<feature type="chain" id="PRO_5045097128" evidence="1">
    <location>
        <begin position="25"/>
        <end position="335"/>
    </location>
</feature>
<keyword evidence="1" id="KW-0732">Signal</keyword>
<reference evidence="3 4" key="1">
    <citation type="submission" date="2023-12" db="EMBL/GenBank/DDBJ databases">
        <title>the genome sequence of Hyalangium sp. s54d21.</title>
        <authorList>
            <person name="Zhang X."/>
        </authorList>
    </citation>
    <scope>NUCLEOTIDE SEQUENCE [LARGE SCALE GENOMIC DNA]</scope>
    <source>
        <strain evidence="4">s54d21</strain>
    </source>
</reference>
<proteinExistence type="predicted"/>
<dbReference type="PRINTS" id="PR00412">
    <property type="entry name" value="EPOXHYDRLASE"/>
</dbReference>
<protein>
    <submittedName>
        <fullName evidence="3">Alpha/beta hydrolase</fullName>
    </submittedName>
</protein>
<dbReference type="RefSeq" id="WP_321550898.1">
    <property type="nucleotide sequence ID" value="NZ_JAXIVS010000018.1"/>
</dbReference>
<dbReference type="InterPro" id="IPR000639">
    <property type="entry name" value="Epox_hydrolase-like"/>
</dbReference>
<dbReference type="Proteomes" id="UP001291309">
    <property type="component" value="Unassembled WGS sequence"/>
</dbReference>
<comment type="caution">
    <text evidence="3">The sequence shown here is derived from an EMBL/GenBank/DDBJ whole genome shotgun (WGS) entry which is preliminary data.</text>
</comment>
<dbReference type="PRINTS" id="PR00111">
    <property type="entry name" value="ABHYDROLASE"/>
</dbReference>
<organism evidence="3 4">
    <name type="scientific">Hyalangium rubrum</name>
    <dbReference type="NCBI Taxonomy" id="3103134"/>
    <lineage>
        <taxon>Bacteria</taxon>
        <taxon>Pseudomonadati</taxon>
        <taxon>Myxococcota</taxon>
        <taxon>Myxococcia</taxon>
        <taxon>Myxococcales</taxon>
        <taxon>Cystobacterineae</taxon>
        <taxon>Archangiaceae</taxon>
        <taxon>Hyalangium</taxon>
    </lineage>
</organism>
<dbReference type="InterPro" id="IPR029058">
    <property type="entry name" value="AB_hydrolase_fold"/>
</dbReference>
<evidence type="ECO:0000313" key="3">
    <source>
        <dbReference type="EMBL" id="MDY7232184.1"/>
    </source>
</evidence>
<dbReference type="PROSITE" id="PS51257">
    <property type="entry name" value="PROKAR_LIPOPROTEIN"/>
    <property type="match status" value="1"/>
</dbReference>
<dbReference type="Gene3D" id="3.40.50.1820">
    <property type="entry name" value="alpha/beta hydrolase"/>
    <property type="match status" value="1"/>
</dbReference>
<feature type="domain" description="AB hydrolase-1" evidence="2">
    <location>
        <begin position="69"/>
        <end position="319"/>
    </location>
</feature>
<evidence type="ECO:0000259" key="2">
    <source>
        <dbReference type="Pfam" id="PF00561"/>
    </source>
</evidence>
<dbReference type="Pfam" id="PF00561">
    <property type="entry name" value="Abhydrolase_1"/>
    <property type="match status" value="1"/>
</dbReference>
<evidence type="ECO:0000256" key="1">
    <source>
        <dbReference type="SAM" id="SignalP"/>
    </source>
</evidence>
<gene>
    <name evidence="3" type="ORF">SYV04_37695</name>
</gene>
<accession>A0ABU5HH33</accession>
<dbReference type="PANTHER" id="PTHR43798">
    <property type="entry name" value="MONOACYLGLYCEROL LIPASE"/>
    <property type="match status" value="1"/>
</dbReference>